<keyword evidence="2" id="KW-1003">Cell membrane</keyword>
<gene>
    <name evidence="7" type="ORF">N864_10295</name>
</gene>
<feature type="non-terminal residue" evidence="7">
    <location>
        <position position="1"/>
    </location>
</feature>
<proteinExistence type="predicted"/>
<comment type="caution">
    <text evidence="7">The sequence shown here is derived from an EMBL/GenBank/DDBJ whole genome shotgun (WGS) entry which is preliminary data.</text>
</comment>
<name>W9GLG8_9MICO</name>
<feature type="transmembrane region" description="Helical" evidence="6">
    <location>
        <begin position="93"/>
        <end position="111"/>
    </location>
</feature>
<dbReference type="SUPFAM" id="SSF103473">
    <property type="entry name" value="MFS general substrate transporter"/>
    <property type="match status" value="1"/>
</dbReference>
<dbReference type="GO" id="GO:0005886">
    <property type="term" value="C:plasma membrane"/>
    <property type="evidence" value="ECO:0007669"/>
    <property type="project" value="UniProtKB-SubCell"/>
</dbReference>
<keyword evidence="5 6" id="KW-0472">Membrane</keyword>
<dbReference type="Pfam" id="PF07690">
    <property type="entry name" value="MFS_1"/>
    <property type="match status" value="1"/>
</dbReference>
<evidence type="ECO:0000256" key="5">
    <source>
        <dbReference type="ARBA" id="ARBA00023136"/>
    </source>
</evidence>
<dbReference type="Gene3D" id="1.20.1250.20">
    <property type="entry name" value="MFS general substrate transporter like domains"/>
    <property type="match status" value="1"/>
</dbReference>
<evidence type="ECO:0000256" key="3">
    <source>
        <dbReference type="ARBA" id="ARBA00022692"/>
    </source>
</evidence>
<dbReference type="EMBL" id="AWQS01000194">
    <property type="protein sequence ID" value="EWT04744.1"/>
    <property type="molecule type" value="Genomic_DNA"/>
</dbReference>
<protein>
    <recommendedName>
        <fullName evidence="9">MFS transporter</fullName>
    </recommendedName>
</protein>
<feature type="transmembrane region" description="Helical" evidence="6">
    <location>
        <begin position="31"/>
        <end position="56"/>
    </location>
</feature>
<comment type="subcellular location">
    <subcellularLocation>
        <location evidence="1">Cell membrane</location>
        <topology evidence="1">Multi-pass membrane protein</topology>
    </subcellularLocation>
</comment>
<feature type="transmembrane region" description="Helical" evidence="6">
    <location>
        <begin position="151"/>
        <end position="173"/>
    </location>
</feature>
<evidence type="ECO:0000256" key="4">
    <source>
        <dbReference type="ARBA" id="ARBA00022989"/>
    </source>
</evidence>
<dbReference type="PANTHER" id="PTHR43124:SF3">
    <property type="entry name" value="CHLORAMPHENICOL EFFLUX PUMP RV0191"/>
    <property type="match status" value="1"/>
</dbReference>
<keyword evidence="4 6" id="KW-1133">Transmembrane helix</keyword>
<dbReference type="InterPro" id="IPR011701">
    <property type="entry name" value="MFS"/>
</dbReference>
<keyword evidence="3 6" id="KW-0812">Transmembrane</keyword>
<dbReference type="Proteomes" id="UP000019494">
    <property type="component" value="Unassembled WGS sequence"/>
</dbReference>
<accession>W9GLG8</accession>
<evidence type="ECO:0000256" key="6">
    <source>
        <dbReference type="SAM" id="Phobius"/>
    </source>
</evidence>
<feature type="transmembrane region" description="Helical" evidence="6">
    <location>
        <begin position="68"/>
        <end position="86"/>
    </location>
</feature>
<dbReference type="GO" id="GO:0022857">
    <property type="term" value="F:transmembrane transporter activity"/>
    <property type="evidence" value="ECO:0007669"/>
    <property type="project" value="InterPro"/>
</dbReference>
<evidence type="ECO:0000313" key="8">
    <source>
        <dbReference type="Proteomes" id="UP000019494"/>
    </source>
</evidence>
<dbReference type="PANTHER" id="PTHR43124">
    <property type="entry name" value="PURINE EFFLUX PUMP PBUE"/>
    <property type="match status" value="1"/>
</dbReference>
<dbReference type="InterPro" id="IPR050189">
    <property type="entry name" value="MFS_Efflux_Transporters"/>
</dbReference>
<evidence type="ECO:0000256" key="2">
    <source>
        <dbReference type="ARBA" id="ARBA00022475"/>
    </source>
</evidence>
<dbReference type="InterPro" id="IPR036259">
    <property type="entry name" value="MFS_trans_sf"/>
</dbReference>
<keyword evidence="8" id="KW-1185">Reference proteome</keyword>
<feature type="transmembrane region" description="Helical" evidence="6">
    <location>
        <begin position="117"/>
        <end position="139"/>
    </location>
</feature>
<feature type="transmembrane region" description="Helical" evidence="6">
    <location>
        <begin position="179"/>
        <end position="198"/>
    </location>
</feature>
<evidence type="ECO:0008006" key="9">
    <source>
        <dbReference type="Google" id="ProtNLM"/>
    </source>
</evidence>
<reference evidence="8" key="1">
    <citation type="submission" date="2013-08" db="EMBL/GenBank/DDBJ databases">
        <title>Intrasporangium oryzae NRRL B-24470.</title>
        <authorList>
            <person name="Liu H."/>
            <person name="Wang G."/>
        </authorList>
    </citation>
    <scope>NUCLEOTIDE SEQUENCE [LARGE SCALE GENOMIC DNA]</scope>
    <source>
        <strain evidence="8">Q5-1</strain>
    </source>
</reference>
<evidence type="ECO:0000256" key="1">
    <source>
        <dbReference type="ARBA" id="ARBA00004651"/>
    </source>
</evidence>
<evidence type="ECO:0000313" key="7">
    <source>
        <dbReference type="EMBL" id="EWT04744.1"/>
    </source>
</evidence>
<dbReference type="RefSeq" id="WP_034719670.1">
    <property type="nucleotide sequence ID" value="NZ_AWQS01000194.1"/>
</dbReference>
<sequence>LVLAVVTPSTGRREASRPAAGRWRALANGRLARVSGTAFTMQFASTGLMLLAALVASDRFGLSPAGRGLVVAAFGVAGLLSGTASGHLADRLGLLRVGGSALVLLAASTGFATDARWLWLLVLLTGLAGAAATAVRVLTQTLGVRSTPSNPSGAMSVTLAVQFLGTAVAPVLLPIYDASALLAGLAAGGVALLGAVIITSGRDGAVRCSHGH</sequence>
<dbReference type="AlphaFoldDB" id="W9GLG8"/>
<organism evidence="7 8">
    <name type="scientific">Intrasporangium chromatireducens Q5-1</name>
    <dbReference type="NCBI Taxonomy" id="584657"/>
    <lineage>
        <taxon>Bacteria</taxon>
        <taxon>Bacillati</taxon>
        <taxon>Actinomycetota</taxon>
        <taxon>Actinomycetes</taxon>
        <taxon>Micrococcales</taxon>
        <taxon>Intrasporangiaceae</taxon>
        <taxon>Intrasporangium</taxon>
    </lineage>
</organism>